<protein>
    <submittedName>
        <fullName evidence="1">Putative heme iron utilization protein</fullName>
    </submittedName>
</protein>
<dbReference type="RefSeq" id="WP_014704311.1">
    <property type="nucleotide sequence ID" value="NC_017856.1"/>
</dbReference>
<sequence length="132" mass="14819">MAPTGFMPGRQAASLLTEIADWSWVTTIVIHGGSVFEFKGPFPSGSEGHGFYNLTGPLPGFHGHLNLEKVAKIQFQDRPHRGRESYAFVFEDDQQETIFKIFLGRTESGELIDSQVTRFKALQQHYSQESLS</sequence>
<dbReference type="Proteomes" id="UP000009145">
    <property type="component" value="Chromosome"/>
</dbReference>
<dbReference type="EMBL" id="CP003380">
    <property type="protein sequence ID" value="AFJ02891.1"/>
    <property type="molecule type" value="Genomic_DNA"/>
</dbReference>
<dbReference type="STRING" id="754477.Q7C_1750"/>
<gene>
    <name evidence="1" type="ordered locus">Q7C_1750</name>
</gene>
<dbReference type="SUPFAM" id="SSF144064">
    <property type="entry name" value="Heme iron utilization protein-like"/>
    <property type="match status" value="1"/>
</dbReference>
<name>I1YIZ8_METFJ</name>
<dbReference type="Gene3D" id="3.40.1570.10">
    <property type="entry name" value="HemS/ChuS/ChuX like domains"/>
    <property type="match status" value="1"/>
</dbReference>
<dbReference type="KEGG" id="mec:Q7C_1750"/>
<dbReference type="NCBIfam" id="TIGR04108">
    <property type="entry name" value="HutX"/>
    <property type="match status" value="1"/>
</dbReference>
<dbReference type="InterPro" id="IPR053733">
    <property type="entry name" value="Heme_Transport_Util_sf"/>
</dbReference>
<dbReference type="InterPro" id="IPR010413">
    <property type="entry name" value="HutX-like"/>
</dbReference>
<accession>I1YIZ8</accession>
<dbReference type="Pfam" id="PF06228">
    <property type="entry name" value="ChuX_HutX"/>
    <property type="match status" value="1"/>
</dbReference>
<dbReference type="eggNOG" id="COG3721">
    <property type="taxonomic scope" value="Bacteria"/>
</dbReference>
<dbReference type="HOGENOM" id="CLU_106714_0_0_6"/>
<dbReference type="PATRIC" id="fig|754477.3.peg.1720"/>
<dbReference type="AlphaFoldDB" id="I1YIZ8"/>
<organism evidence="1 2">
    <name type="scientific">Methylophaga frappieri (strain ATCC BAA-2434 / DSM 25690 / JAM7)</name>
    <dbReference type="NCBI Taxonomy" id="754477"/>
    <lineage>
        <taxon>Bacteria</taxon>
        <taxon>Pseudomonadati</taxon>
        <taxon>Pseudomonadota</taxon>
        <taxon>Gammaproteobacteria</taxon>
        <taxon>Thiotrichales</taxon>
        <taxon>Piscirickettsiaceae</taxon>
        <taxon>Methylophaga</taxon>
    </lineage>
</organism>
<keyword evidence="2" id="KW-1185">Reference proteome</keyword>
<evidence type="ECO:0000313" key="1">
    <source>
        <dbReference type="EMBL" id="AFJ02891.1"/>
    </source>
</evidence>
<evidence type="ECO:0000313" key="2">
    <source>
        <dbReference type="Proteomes" id="UP000009145"/>
    </source>
</evidence>
<reference evidence="1 2" key="1">
    <citation type="journal article" date="2012" name="J. Bacteriol.">
        <title>Complete genome sequences of Methylophaga sp. strain JAM1 and Methylophaga sp. strain JAM7.</title>
        <authorList>
            <person name="Villeneuve C."/>
            <person name="Martineau C."/>
            <person name="Mauffrey F."/>
            <person name="Villemur R."/>
        </authorList>
    </citation>
    <scope>NUCLEOTIDE SEQUENCE [LARGE SCALE GENOMIC DNA]</scope>
    <source>
        <strain evidence="1 2">JAM7</strain>
    </source>
</reference>
<proteinExistence type="predicted"/>